<dbReference type="PANTHER" id="PTHR37019:SF1">
    <property type="entry name" value="EXPERA DOMAIN-CONTAINING PROTEIN"/>
    <property type="match status" value="1"/>
</dbReference>
<gene>
    <name evidence="3" type="ORF">CONLIGDRAFT_651819</name>
</gene>
<keyword evidence="1" id="KW-0472">Membrane</keyword>
<sequence length="161" mass="17682">MAYQQPAITSTAATLPSIYRLTLTTLEPLFALNGALLAFFNPQSYLSTMTRDTATLTPGTRFLYTELGGAWLYFAFVEAVVLRQFDDLRLWRLLCAAMLLSDVAYCRSVAQAVGGWGQWVVLSDWTAADHAVFWSTAPCALVRVLVVLGIGARKVPAAKKE</sequence>
<dbReference type="InParanoid" id="A0A1J7JSS5"/>
<feature type="transmembrane region" description="Helical" evidence="1">
    <location>
        <begin position="21"/>
        <end position="42"/>
    </location>
</feature>
<evidence type="ECO:0000259" key="2">
    <source>
        <dbReference type="Pfam" id="PF24803"/>
    </source>
</evidence>
<evidence type="ECO:0000313" key="4">
    <source>
        <dbReference type="Proteomes" id="UP000182658"/>
    </source>
</evidence>
<organism evidence="3 4">
    <name type="scientific">Coniochaeta ligniaria NRRL 30616</name>
    <dbReference type="NCBI Taxonomy" id="1408157"/>
    <lineage>
        <taxon>Eukaryota</taxon>
        <taxon>Fungi</taxon>
        <taxon>Dikarya</taxon>
        <taxon>Ascomycota</taxon>
        <taxon>Pezizomycotina</taxon>
        <taxon>Sordariomycetes</taxon>
        <taxon>Sordariomycetidae</taxon>
        <taxon>Coniochaetales</taxon>
        <taxon>Coniochaetaceae</taxon>
        <taxon>Coniochaeta</taxon>
    </lineage>
</organism>
<feature type="domain" description="DUF7704" evidence="2">
    <location>
        <begin position="13"/>
        <end position="151"/>
    </location>
</feature>
<protein>
    <recommendedName>
        <fullName evidence="2">DUF7704 domain-containing protein</fullName>
    </recommendedName>
</protein>
<dbReference type="PANTHER" id="PTHR37019">
    <property type="entry name" value="CHROMOSOME 1, WHOLE GENOME SHOTGUN SEQUENCE"/>
    <property type="match status" value="1"/>
</dbReference>
<feature type="transmembrane region" description="Helical" evidence="1">
    <location>
        <begin position="62"/>
        <end position="81"/>
    </location>
</feature>
<dbReference type="Pfam" id="PF24803">
    <property type="entry name" value="DUF7704"/>
    <property type="match status" value="1"/>
</dbReference>
<keyword evidence="1" id="KW-1133">Transmembrane helix</keyword>
<dbReference type="Proteomes" id="UP000182658">
    <property type="component" value="Unassembled WGS sequence"/>
</dbReference>
<proteinExistence type="predicted"/>
<evidence type="ECO:0000256" key="1">
    <source>
        <dbReference type="SAM" id="Phobius"/>
    </source>
</evidence>
<feature type="transmembrane region" description="Helical" evidence="1">
    <location>
        <begin position="93"/>
        <end position="119"/>
    </location>
</feature>
<evidence type="ECO:0000313" key="3">
    <source>
        <dbReference type="EMBL" id="OIW33040.1"/>
    </source>
</evidence>
<name>A0A1J7JSS5_9PEZI</name>
<dbReference type="InterPro" id="IPR056121">
    <property type="entry name" value="DUF7704"/>
</dbReference>
<reference evidence="3 4" key="1">
    <citation type="submission" date="2016-10" db="EMBL/GenBank/DDBJ databases">
        <title>Draft genome sequence of Coniochaeta ligniaria NRRL30616, a lignocellulolytic fungus for bioabatement of inhibitors in plant biomass hydrolysates.</title>
        <authorList>
            <consortium name="DOE Joint Genome Institute"/>
            <person name="Jimenez D.J."/>
            <person name="Hector R.E."/>
            <person name="Riley R."/>
            <person name="Sun H."/>
            <person name="Grigoriev I.V."/>
            <person name="Van Elsas J.D."/>
            <person name="Nichols N.N."/>
        </authorList>
    </citation>
    <scope>NUCLEOTIDE SEQUENCE [LARGE SCALE GENOMIC DNA]</scope>
    <source>
        <strain evidence="3 4">NRRL 30616</strain>
    </source>
</reference>
<keyword evidence="4" id="KW-1185">Reference proteome</keyword>
<dbReference type="AlphaFoldDB" id="A0A1J7JSS5"/>
<keyword evidence="1" id="KW-0812">Transmembrane</keyword>
<feature type="transmembrane region" description="Helical" evidence="1">
    <location>
        <begin position="131"/>
        <end position="152"/>
    </location>
</feature>
<dbReference type="EMBL" id="KV875094">
    <property type="protein sequence ID" value="OIW33040.1"/>
    <property type="molecule type" value="Genomic_DNA"/>
</dbReference>
<dbReference type="OrthoDB" id="3587182at2759"/>
<accession>A0A1J7JSS5</accession>